<reference evidence="2 3" key="1">
    <citation type="submission" date="2023-07" db="EMBL/GenBank/DDBJ databases">
        <title>Sorghum-associated microbial communities from plants grown in Nebraska, USA.</title>
        <authorList>
            <person name="Schachtman D."/>
        </authorList>
    </citation>
    <scope>NUCLEOTIDE SEQUENCE [LARGE SCALE GENOMIC DNA]</scope>
    <source>
        <strain evidence="2 3">CC258</strain>
    </source>
</reference>
<dbReference type="EMBL" id="JAVDSB010000001">
    <property type="protein sequence ID" value="MDR6550047.1"/>
    <property type="molecule type" value="Genomic_DNA"/>
</dbReference>
<keyword evidence="3" id="KW-1185">Reference proteome</keyword>
<accession>A0ABU1NRD3</accession>
<proteinExistence type="predicted"/>
<dbReference type="Proteomes" id="UP001267290">
    <property type="component" value="Unassembled WGS sequence"/>
</dbReference>
<evidence type="ECO:0000256" key="1">
    <source>
        <dbReference type="SAM" id="SignalP"/>
    </source>
</evidence>
<gene>
    <name evidence="2" type="ORF">J2736_001230</name>
</gene>
<dbReference type="RefSeq" id="WP_310224410.1">
    <property type="nucleotide sequence ID" value="NZ_JAVDSB010000001.1"/>
</dbReference>
<feature type="signal peptide" evidence="1">
    <location>
        <begin position="1"/>
        <end position="26"/>
    </location>
</feature>
<comment type="caution">
    <text evidence="2">The sequence shown here is derived from an EMBL/GenBank/DDBJ whole genome shotgun (WGS) entry which is preliminary data.</text>
</comment>
<protein>
    <submittedName>
        <fullName evidence="2">Uncharacterized protein</fullName>
    </submittedName>
</protein>
<evidence type="ECO:0000313" key="2">
    <source>
        <dbReference type="EMBL" id="MDR6550047.1"/>
    </source>
</evidence>
<feature type="chain" id="PRO_5045449961" evidence="1">
    <location>
        <begin position="27"/>
        <end position="487"/>
    </location>
</feature>
<dbReference type="Gene3D" id="2.60.40.4070">
    <property type="match status" value="1"/>
</dbReference>
<keyword evidence="1" id="KW-0732">Signal</keyword>
<name>A0ABU1NRD3_9BACL</name>
<evidence type="ECO:0000313" key="3">
    <source>
        <dbReference type="Proteomes" id="UP001267290"/>
    </source>
</evidence>
<sequence length="487" mass="55065">MKRIVLTCVFVTSIVLSQLLSSPATAVEAELLAKKLPTMLILTEKQTAMYDTPNGKQIGTTSAAVVNVLDAESGWQSHLIQESDPLIWYKISAEEGETWIKPVHPEFPEDFFEWIQTTGIEYLYDHPREQGKTLNTISPQPLKSVGTINGYYRIQTWLGYQWIKPKHQLVPYRIPVDETITLNESIPIFDVPEGDSQVNGYLSASQSVTAFERINREWFHIHTWLGEQWINLSYSLPKDLQTRNETIELKENTPLYEHPNRQANIRGTLAPQVVSAFESGSGWHHIESSWLGDAWVYVTEPAADPETYIPPSIVTNQLLAGDWQQFQYDPDSTGGKSGFPLAPLIGLDTNRGANKSDGIFPYGQPVPIRFEWMNASDNGIILKQADNLVIEISRVTGSFYERSQEVVWSGKLPVLNFTFKTRMQSAMITFDWDGKDSDGKQVPFGEYVVSLKAPLTIPNRIEGSQEEQLQKVAFSMYTRRPFFIGAP</sequence>
<organism evidence="2 3">
    <name type="scientific">Paenibacillus qinlingensis</name>
    <dbReference type="NCBI Taxonomy" id="1837343"/>
    <lineage>
        <taxon>Bacteria</taxon>
        <taxon>Bacillati</taxon>
        <taxon>Bacillota</taxon>
        <taxon>Bacilli</taxon>
        <taxon>Bacillales</taxon>
        <taxon>Paenibacillaceae</taxon>
        <taxon>Paenibacillus</taxon>
    </lineage>
</organism>